<keyword evidence="6 7" id="KW-0472">Membrane</keyword>
<evidence type="ECO:0000256" key="6">
    <source>
        <dbReference type="ARBA" id="ARBA00023136"/>
    </source>
</evidence>
<dbReference type="GO" id="GO:0055085">
    <property type="term" value="P:transmembrane transport"/>
    <property type="evidence" value="ECO:0007669"/>
    <property type="project" value="InterPro"/>
</dbReference>
<evidence type="ECO:0000256" key="1">
    <source>
        <dbReference type="ARBA" id="ARBA00004651"/>
    </source>
</evidence>
<comment type="similarity">
    <text evidence="7">Belongs to the binding-protein-dependent transport system permease family.</text>
</comment>
<dbReference type="PROSITE" id="PS50928">
    <property type="entry name" value="ABC_TM1"/>
    <property type="match status" value="1"/>
</dbReference>
<feature type="transmembrane region" description="Helical" evidence="7">
    <location>
        <begin position="12"/>
        <end position="30"/>
    </location>
</feature>
<evidence type="ECO:0000259" key="8">
    <source>
        <dbReference type="PROSITE" id="PS50928"/>
    </source>
</evidence>
<keyword evidence="2 7" id="KW-0813">Transport</keyword>
<comment type="caution">
    <text evidence="9">The sequence shown here is derived from an EMBL/GenBank/DDBJ whole genome shotgun (WGS) entry which is preliminary data.</text>
</comment>
<evidence type="ECO:0000256" key="2">
    <source>
        <dbReference type="ARBA" id="ARBA00022448"/>
    </source>
</evidence>
<dbReference type="SUPFAM" id="SSF161098">
    <property type="entry name" value="MetI-like"/>
    <property type="match status" value="1"/>
</dbReference>
<evidence type="ECO:0000256" key="3">
    <source>
        <dbReference type="ARBA" id="ARBA00022475"/>
    </source>
</evidence>
<comment type="subcellular location">
    <subcellularLocation>
        <location evidence="1 7">Cell membrane</location>
        <topology evidence="1 7">Multi-pass membrane protein</topology>
    </subcellularLocation>
</comment>
<dbReference type="Pfam" id="PF00528">
    <property type="entry name" value="BPD_transp_1"/>
    <property type="match status" value="1"/>
</dbReference>
<evidence type="ECO:0000256" key="7">
    <source>
        <dbReference type="RuleBase" id="RU363032"/>
    </source>
</evidence>
<dbReference type="Proteomes" id="UP000094067">
    <property type="component" value="Unassembled WGS sequence"/>
</dbReference>
<keyword evidence="3" id="KW-1003">Cell membrane</keyword>
<dbReference type="AlphaFoldDB" id="A0A1E3AJ19"/>
<feature type="transmembrane region" description="Helical" evidence="7">
    <location>
        <begin position="70"/>
        <end position="92"/>
    </location>
</feature>
<name>A0A1E3AJ19_9FIRM</name>
<evidence type="ECO:0000256" key="5">
    <source>
        <dbReference type="ARBA" id="ARBA00022989"/>
    </source>
</evidence>
<dbReference type="EMBL" id="MCGH01000001">
    <property type="protein sequence ID" value="ODM08441.1"/>
    <property type="molecule type" value="Genomic_DNA"/>
</dbReference>
<reference evidence="9 10" key="1">
    <citation type="submission" date="2016-07" db="EMBL/GenBank/DDBJ databases">
        <title>Characterization of isolates of Eisenbergiella tayi derived from blood cultures, using whole genome sequencing.</title>
        <authorList>
            <person name="Burdz T."/>
            <person name="Wiebe D."/>
            <person name="Huynh C."/>
            <person name="Bernard K."/>
        </authorList>
    </citation>
    <scope>NUCLEOTIDE SEQUENCE [LARGE SCALE GENOMIC DNA]</scope>
    <source>
        <strain evidence="9 10">NML 110608</strain>
    </source>
</reference>
<dbReference type="InterPro" id="IPR051393">
    <property type="entry name" value="ABC_transporter_permease"/>
</dbReference>
<dbReference type="PANTHER" id="PTHR30193:SF37">
    <property type="entry name" value="INNER MEMBRANE ABC TRANSPORTER PERMEASE PROTEIN YCJO"/>
    <property type="match status" value="1"/>
</dbReference>
<dbReference type="InterPro" id="IPR035906">
    <property type="entry name" value="MetI-like_sf"/>
</dbReference>
<organism evidence="9 10">
    <name type="scientific">Eisenbergiella tayi</name>
    <dbReference type="NCBI Taxonomy" id="1432052"/>
    <lineage>
        <taxon>Bacteria</taxon>
        <taxon>Bacillati</taxon>
        <taxon>Bacillota</taxon>
        <taxon>Clostridia</taxon>
        <taxon>Lachnospirales</taxon>
        <taxon>Lachnospiraceae</taxon>
        <taxon>Eisenbergiella</taxon>
    </lineage>
</organism>
<keyword evidence="5 7" id="KW-1133">Transmembrane helix</keyword>
<feature type="transmembrane region" description="Helical" evidence="7">
    <location>
        <begin position="252"/>
        <end position="278"/>
    </location>
</feature>
<proteinExistence type="inferred from homology"/>
<feature type="transmembrane region" description="Helical" evidence="7">
    <location>
        <begin position="211"/>
        <end position="232"/>
    </location>
</feature>
<dbReference type="CDD" id="cd06261">
    <property type="entry name" value="TM_PBP2"/>
    <property type="match status" value="1"/>
</dbReference>
<dbReference type="GO" id="GO:0005886">
    <property type="term" value="C:plasma membrane"/>
    <property type="evidence" value="ECO:0007669"/>
    <property type="project" value="UniProtKB-SubCell"/>
</dbReference>
<protein>
    <submittedName>
        <fullName evidence="9">Lactose transport system permease protein LacF</fullName>
    </submittedName>
</protein>
<evidence type="ECO:0000313" key="10">
    <source>
        <dbReference type="Proteomes" id="UP000094067"/>
    </source>
</evidence>
<feature type="domain" description="ABC transmembrane type-1" evidence="8">
    <location>
        <begin position="66"/>
        <end position="279"/>
    </location>
</feature>
<dbReference type="Gene3D" id="1.10.3720.10">
    <property type="entry name" value="MetI-like"/>
    <property type="match status" value="1"/>
</dbReference>
<evidence type="ECO:0000256" key="4">
    <source>
        <dbReference type="ARBA" id="ARBA00022692"/>
    </source>
</evidence>
<keyword evidence="4 7" id="KW-0812">Transmembrane</keyword>
<dbReference type="PANTHER" id="PTHR30193">
    <property type="entry name" value="ABC TRANSPORTER PERMEASE PROTEIN"/>
    <property type="match status" value="1"/>
</dbReference>
<evidence type="ECO:0000313" key="9">
    <source>
        <dbReference type="EMBL" id="ODM08441.1"/>
    </source>
</evidence>
<dbReference type="InterPro" id="IPR000515">
    <property type="entry name" value="MetI-like"/>
</dbReference>
<accession>A0A1E3AJ19</accession>
<gene>
    <name evidence="9" type="primary">lacF_2</name>
    <name evidence="9" type="ORF">BEI61_00070</name>
</gene>
<dbReference type="RefSeq" id="WP_069150860.1">
    <property type="nucleotide sequence ID" value="NZ_BAABXS010000001.1"/>
</dbReference>
<sequence length="290" mass="32681">MKQLHKEKWGYLFLLPWFCFFLVFTVYPFLYGFKVSFYDYTISRSVFCGWDNYRQAFGSEAFWRSVSATFGYAVIILPVTVIVSLWISKVLSTRGKKMNAFAKAVFYLPSVTNQVALVIVWNFLFSPTFGLVASLFRICGLTPISWFDSPKTAIPLLALLICTYGLGQPVILYTAAINGIPDCYFEAARIDGASENQIFFRITLKLLHGTTTYILITSTIGMLQIFAVPYLMTNGGPSFKTSTLLMLVYTSAFQNGSFGYASAIGVILFLITAVIAFLQFRMMKQEAVEY</sequence>
<dbReference type="PATRIC" id="fig|1432052.4.peg.74"/>